<dbReference type="CDD" id="cd07176">
    <property type="entry name" value="terB"/>
    <property type="match status" value="1"/>
</dbReference>
<dbReference type="InterPro" id="IPR029024">
    <property type="entry name" value="TerB-like"/>
</dbReference>
<dbReference type="SUPFAM" id="SSF158682">
    <property type="entry name" value="TerB-like"/>
    <property type="match status" value="1"/>
</dbReference>
<reference evidence="2 3" key="1">
    <citation type="submission" date="2021-03" db="EMBL/GenBank/DDBJ databases">
        <title>Genomic Encyclopedia of Type Strains, Phase IV (KMG-IV): sequencing the most valuable type-strain genomes for metagenomic binning, comparative biology and taxonomic classification.</title>
        <authorList>
            <person name="Goeker M."/>
        </authorList>
    </citation>
    <scope>NUCLEOTIDE SEQUENCE [LARGE SCALE GENOMIC DNA]</scope>
    <source>
        <strain evidence="2 3">DSM 26048</strain>
    </source>
</reference>
<dbReference type="EMBL" id="JAGGLB010000019">
    <property type="protein sequence ID" value="MBP1993496.1"/>
    <property type="molecule type" value="Genomic_DNA"/>
</dbReference>
<sequence>MSTFKTWFNNAKVGLNDQVKKFKNKDFMDAVVAGCAIVAAADGSIGNDEKEKMIGYISRSDELKVFNVNDVIARFNYFAGNFEFSPIVGKQEAIKIISKFSSKPDVGRVIIAVCCAIGAADGDFDKNEQAVVRDICVALNLNPGEFSL</sequence>
<dbReference type="RefSeq" id="WP_209975383.1">
    <property type="nucleotide sequence ID" value="NZ_JAGGLB010000019.1"/>
</dbReference>
<proteinExistence type="predicted"/>
<feature type="domain" description="Co-chaperone DjlA N-terminal" evidence="1">
    <location>
        <begin position="29"/>
        <end position="146"/>
    </location>
</feature>
<dbReference type="InterPro" id="IPR007791">
    <property type="entry name" value="DjlA_N"/>
</dbReference>
<protein>
    <submittedName>
        <fullName evidence="2">Tellurite resistance protein TerB</fullName>
    </submittedName>
</protein>
<gene>
    <name evidence="2" type="ORF">J2Z66_005118</name>
</gene>
<accession>A0ABS4J2L6</accession>
<dbReference type="Pfam" id="PF05099">
    <property type="entry name" value="TerB"/>
    <property type="match status" value="1"/>
</dbReference>
<keyword evidence="3" id="KW-1185">Reference proteome</keyword>
<evidence type="ECO:0000313" key="2">
    <source>
        <dbReference type="EMBL" id="MBP1993496.1"/>
    </source>
</evidence>
<comment type="caution">
    <text evidence="2">The sequence shown here is derived from an EMBL/GenBank/DDBJ whole genome shotgun (WGS) entry which is preliminary data.</text>
</comment>
<dbReference type="Proteomes" id="UP001519287">
    <property type="component" value="Unassembled WGS sequence"/>
</dbReference>
<dbReference type="Gene3D" id="1.10.3680.10">
    <property type="entry name" value="TerB-like"/>
    <property type="match status" value="1"/>
</dbReference>
<name>A0ABS4J2L6_9BACL</name>
<evidence type="ECO:0000259" key="1">
    <source>
        <dbReference type="Pfam" id="PF05099"/>
    </source>
</evidence>
<organism evidence="2 3">
    <name type="scientific">Paenibacillus eucommiae</name>
    <dbReference type="NCBI Taxonomy" id="1355755"/>
    <lineage>
        <taxon>Bacteria</taxon>
        <taxon>Bacillati</taxon>
        <taxon>Bacillota</taxon>
        <taxon>Bacilli</taxon>
        <taxon>Bacillales</taxon>
        <taxon>Paenibacillaceae</taxon>
        <taxon>Paenibacillus</taxon>
    </lineage>
</organism>
<evidence type="ECO:0000313" key="3">
    <source>
        <dbReference type="Proteomes" id="UP001519287"/>
    </source>
</evidence>